<evidence type="ECO:0000313" key="2">
    <source>
        <dbReference type="EMBL" id="XBO41615.1"/>
    </source>
</evidence>
<keyword evidence="1" id="KW-0472">Membrane</keyword>
<dbReference type="AlphaFoldDB" id="A0AAU7JN73"/>
<name>A0AAU7JN73_9HYPH</name>
<gene>
    <name evidence="2" type="ORF">ABEG18_12915</name>
</gene>
<evidence type="ECO:0000256" key="1">
    <source>
        <dbReference type="SAM" id="Phobius"/>
    </source>
</evidence>
<proteinExistence type="predicted"/>
<reference evidence="2" key="1">
    <citation type="submission" date="2024-05" db="EMBL/GenBank/DDBJ databases">
        <authorList>
            <person name="Kim S."/>
            <person name="Heo J."/>
            <person name="Choi H."/>
            <person name="Choi Y."/>
            <person name="Kwon S.-W."/>
            <person name="Kim Y."/>
        </authorList>
    </citation>
    <scope>NUCLEOTIDE SEQUENCE</scope>
    <source>
        <strain evidence="2">KACC 23698</strain>
    </source>
</reference>
<dbReference type="RefSeq" id="WP_406858469.1">
    <property type="nucleotide sequence ID" value="NZ_CP157484.1"/>
</dbReference>
<accession>A0AAU7JN73</accession>
<keyword evidence="1" id="KW-1133">Transmembrane helix</keyword>
<protein>
    <submittedName>
        <fullName evidence="2">Uncharacterized protein</fullName>
    </submittedName>
</protein>
<organism evidence="2">
    <name type="scientific">Alsobacter sp. KACC 23698</name>
    <dbReference type="NCBI Taxonomy" id="3149229"/>
    <lineage>
        <taxon>Bacteria</taxon>
        <taxon>Pseudomonadati</taxon>
        <taxon>Pseudomonadota</taxon>
        <taxon>Alphaproteobacteria</taxon>
        <taxon>Hyphomicrobiales</taxon>
        <taxon>Alsobacteraceae</taxon>
        <taxon>Alsobacter</taxon>
    </lineage>
</organism>
<keyword evidence="1" id="KW-0812">Transmembrane</keyword>
<dbReference type="EMBL" id="CP157484">
    <property type="protein sequence ID" value="XBO41615.1"/>
    <property type="molecule type" value="Genomic_DNA"/>
</dbReference>
<feature type="transmembrane region" description="Helical" evidence="1">
    <location>
        <begin position="15"/>
        <end position="34"/>
    </location>
</feature>
<sequence length="135" mass="15054">MASPEIPGIPEQYQWVAYLAGLIAAVFTGLKALAAGHKAAETQQHTTDVFVAGGSFIDLKPIRELNEHLQHLVSHTAAATIEQRRTADALFAISELMKSEAEGDRMRGEVDRILEEKMRELRSAEFKSDIPRRQR</sequence>